<dbReference type="Proteomes" id="UP000823631">
    <property type="component" value="Unassembled WGS sequence"/>
</dbReference>
<evidence type="ECO:0000313" key="5">
    <source>
        <dbReference type="EMBL" id="MBO8416394.1"/>
    </source>
</evidence>
<dbReference type="AlphaFoldDB" id="A0A9D9GTW8"/>
<feature type="domain" description="WYL" evidence="2">
    <location>
        <begin position="151"/>
        <end position="215"/>
    </location>
</feature>
<feature type="domain" description="DNA-binding transcriptional repressor CapW C-terminal dimerisation" evidence="3">
    <location>
        <begin position="254"/>
        <end position="323"/>
    </location>
</feature>
<accession>A0A9D9GTW8</accession>
<feature type="domain" description="DNA-binding transcriptional repressor CapW winged helix-turn-helix" evidence="4">
    <location>
        <begin position="27"/>
        <end position="104"/>
    </location>
</feature>
<dbReference type="PIRSF" id="PIRSF015558">
    <property type="entry name" value="Txn_reg_DeoR_prd"/>
    <property type="match status" value="1"/>
</dbReference>
<dbReference type="PANTHER" id="PTHR34580">
    <property type="match status" value="1"/>
</dbReference>
<dbReference type="PANTHER" id="PTHR34580:SF3">
    <property type="entry name" value="PROTEIN PAFB"/>
    <property type="match status" value="1"/>
</dbReference>
<name>A0A9D9GTW8_9GAMM</name>
<reference evidence="5" key="2">
    <citation type="journal article" date="2021" name="PeerJ">
        <title>Extensive microbial diversity within the chicken gut microbiome revealed by metagenomics and culture.</title>
        <authorList>
            <person name="Gilroy R."/>
            <person name="Ravi A."/>
            <person name="Getino M."/>
            <person name="Pursley I."/>
            <person name="Horton D.L."/>
            <person name="Alikhan N.F."/>
            <person name="Baker D."/>
            <person name="Gharbi K."/>
            <person name="Hall N."/>
            <person name="Watson M."/>
            <person name="Adriaenssens E.M."/>
            <person name="Foster-Nyarko E."/>
            <person name="Jarju S."/>
            <person name="Secka A."/>
            <person name="Antonio M."/>
            <person name="Oren A."/>
            <person name="Chaudhuri R.R."/>
            <person name="La Ragione R."/>
            <person name="Hildebrand F."/>
            <person name="Pallen M.J."/>
        </authorList>
    </citation>
    <scope>NUCLEOTIDE SEQUENCE</scope>
    <source>
        <strain evidence="5">17213</strain>
    </source>
</reference>
<protein>
    <submittedName>
        <fullName evidence="5">WYL domain-containing protein</fullName>
    </submittedName>
</protein>
<dbReference type="InterPro" id="IPR059020">
    <property type="entry name" value="CapW_CTD"/>
</dbReference>
<dbReference type="InterPro" id="IPR016634">
    <property type="entry name" value="CapW-like"/>
</dbReference>
<evidence type="ECO:0000259" key="2">
    <source>
        <dbReference type="Pfam" id="PF13280"/>
    </source>
</evidence>
<dbReference type="InterPro" id="IPR059019">
    <property type="entry name" value="WHD_CapW"/>
</dbReference>
<dbReference type="Pfam" id="PF26109">
    <property type="entry name" value="WHD_BrxR"/>
    <property type="match status" value="1"/>
</dbReference>
<gene>
    <name evidence="5" type="ORF">IAB19_08450</name>
</gene>
<reference evidence="5" key="1">
    <citation type="submission" date="2020-10" db="EMBL/GenBank/DDBJ databases">
        <authorList>
            <person name="Gilroy R."/>
        </authorList>
    </citation>
    <scope>NUCLEOTIDE SEQUENCE</scope>
    <source>
        <strain evidence="5">17213</strain>
    </source>
</reference>
<evidence type="ECO:0000313" key="6">
    <source>
        <dbReference type="Proteomes" id="UP000823631"/>
    </source>
</evidence>
<dbReference type="EMBL" id="JADINH010000173">
    <property type="protein sequence ID" value="MBO8416394.1"/>
    <property type="molecule type" value="Genomic_DNA"/>
</dbReference>
<dbReference type="InterPro" id="IPR051534">
    <property type="entry name" value="CBASS_pafABC_assoc_protein"/>
</dbReference>
<dbReference type="PROSITE" id="PS52050">
    <property type="entry name" value="WYL"/>
    <property type="match status" value="1"/>
</dbReference>
<feature type="compositionally biased region" description="Basic and acidic residues" evidence="1">
    <location>
        <begin position="1"/>
        <end position="11"/>
    </location>
</feature>
<evidence type="ECO:0000259" key="3">
    <source>
        <dbReference type="Pfam" id="PF26107"/>
    </source>
</evidence>
<organism evidence="5 6">
    <name type="scientific">Candidatus Avisuccinivibrio stercorigallinarum</name>
    <dbReference type="NCBI Taxonomy" id="2840704"/>
    <lineage>
        <taxon>Bacteria</taxon>
        <taxon>Pseudomonadati</taxon>
        <taxon>Pseudomonadota</taxon>
        <taxon>Gammaproteobacteria</taxon>
        <taxon>Aeromonadales</taxon>
        <taxon>Succinivibrionaceae</taxon>
        <taxon>Succinivibrionaceae incertae sedis</taxon>
        <taxon>Candidatus Avisuccinivibrio</taxon>
    </lineage>
</organism>
<dbReference type="Pfam" id="PF26107">
    <property type="entry name" value="BrxR_CTD"/>
    <property type="match status" value="1"/>
</dbReference>
<feature type="region of interest" description="Disordered" evidence="1">
    <location>
        <begin position="1"/>
        <end position="24"/>
    </location>
</feature>
<sequence length="332" mass="38363">MSDKTLDRDNNQDENTGTPGTPLNKWNQARRLEFIDFRLGCDGRINRRDLVDFFSISIPQASLDLSKYQTLVQESDPPRRNLVYDRHLKVYIRTEDYKPLFPKICAPESYLNDLLAYAQGDLVKSRNFFGFIPSVAVASFNPPRRNIDSMVLYNLLEAIRTHKAVHITYMSLKSIKPSDHLVAPHGLAFDGMRWHVRAYCYDHHDFRDYVLSRIIKCAVPEIPAPNDRFPDPIGNGFREVGTSGRDDQQWNELVDLVIKANPQLDEPARRVVEHDYGMSENGTVIYPCRRALLFYALQWLRLTEEDACLPPERRLIVLDNEAEVYRRLAGGH</sequence>
<proteinExistence type="predicted"/>
<evidence type="ECO:0000256" key="1">
    <source>
        <dbReference type="SAM" id="MobiDB-lite"/>
    </source>
</evidence>
<comment type="caution">
    <text evidence="5">The sequence shown here is derived from an EMBL/GenBank/DDBJ whole genome shotgun (WGS) entry which is preliminary data.</text>
</comment>
<evidence type="ECO:0000259" key="4">
    <source>
        <dbReference type="Pfam" id="PF26109"/>
    </source>
</evidence>
<feature type="compositionally biased region" description="Polar residues" evidence="1">
    <location>
        <begin position="13"/>
        <end position="24"/>
    </location>
</feature>
<dbReference type="Pfam" id="PF13280">
    <property type="entry name" value="WYL"/>
    <property type="match status" value="1"/>
</dbReference>
<dbReference type="InterPro" id="IPR026881">
    <property type="entry name" value="WYL_dom"/>
</dbReference>